<accession>A0A291LIY4</accession>
<dbReference type="AlphaFoldDB" id="A0A291LIY4"/>
<sequence>MFTMISAFFKNLGVNSFTAESKNGVTTLKVEGIKGVNPLAPLFEKHLELGYWKTDNIKLLVEFFKYFSAGAQSYKSGLIAILGILYKYPNKRTKTLEEWVALTEEYFNEVNQGYISGHHLIQPLKGRGVNAGNIIAWRVVFPEKFKPALPMKSFQFNVYGSEGKALEAAIQYRDSILDSHLKGLEG</sequence>
<dbReference type="InterPro" id="IPR027434">
    <property type="entry name" value="Homing_endonucl"/>
</dbReference>
<evidence type="ECO:0008006" key="2">
    <source>
        <dbReference type="Google" id="ProtNLM"/>
    </source>
</evidence>
<gene>
    <name evidence="1" type="primary">orf186</name>
</gene>
<organism evidence="1">
    <name type="scientific">Juglanconis juglandina</name>
    <dbReference type="NCBI Taxonomy" id="1940567"/>
    <lineage>
        <taxon>Eukaryota</taxon>
        <taxon>Fungi</taxon>
        <taxon>Dikarya</taxon>
        <taxon>Ascomycota</taxon>
        <taxon>Pezizomycotina</taxon>
        <taxon>Sordariomycetes</taxon>
        <taxon>Sordariomycetidae</taxon>
        <taxon>Diaporthales</taxon>
        <taxon>Juglanconidaceae</taxon>
        <taxon>Juglanconis</taxon>
    </lineage>
</organism>
<proteinExistence type="predicted"/>
<dbReference type="EMBL" id="KY575057">
    <property type="protein sequence ID" value="ATI20463.1"/>
    <property type="molecule type" value="Genomic_DNA"/>
</dbReference>
<name>A0A291LIY4_9PEZI</name>
<geneLocation type="mitochondrion" evidence="1"/>
<evidence type="ECO:0000313" key="1">
    <source>
        <dbReference type="EMBL" id="ATI20463.1"/>
    </source>
</evidence>
<dbReference type="Gene3D" id="3.10.28.10">
    <property type="entry name" value="Homing endonucleases"/>
    <property type="match status" value="1"/>
</dbReference>
<keyword evidence="1" id="KW-0496">Mitochondrion</keyword>
<dbReference type="SUPFAM" id="SSF55608">
    <property type="entry name" value="Homing endonucleases"/>
    <property type="match status" value="1"/>
</dbReference>
<protein>
    <recommendedName>
        <fullName evidence="2">LAGLIDADG endonuclease</fullName>
    </recommendedName>
</protein>
<reference evidence="1" key="1">
    <citation type="submission" date="2017-02" db="EMBL/GenBank/DDBJ databases">
        <title>Fungal Comparative Genomics of Melanconis species and Ophiognomonia clavigignenti-juglandacearum at Different Phylogenetic Distances.</title>
        <authorList>
            <person name="Demers J.E."/>
            <person name="Castlebury L.A."/>
        </authorList>
    </citation>
    <scope>NUCLEOTIDE SEQUENCE</scope>
    <source>
        <strain evidence="1">CBS 121083</strain>
    </source>
</reference>